<comment type="caution">
    <text evidence="2">The sequence shown here is derived from an EMBL/GenBank/DDBJ whole genome shotgun (WGS) entry which is preliminary data.</text>
</comment>
<keyword evidence="3" id="KW-1185">Reference proteome</keyword>
<name>A0ABN0Z918_9ACTN</name>
<dbReference type="EMBL" id="BAAABX010000094">
    <property type="protein sequence ID" value="GAA0439579.1"/>
    <property type="molecule type" value="Genomic_DNA"/>
</dbReference>
<evidence type="ECO:0000256" key="1">
    <source>
        <dbReference type="SAM" id="MobiDB-lite"/>
    </source>
</evidence>
<proteinExistence type="predicted"/>
<feature type="compositionally biased region" description="Basic residues" evidence="1">
    <location>
        <begin position="10"/>
        <end position="20"/>
    </location>
</feature>
<gene>
    <name evidence="2" type="ORF">GCM10010357_71220</name>
</gene>
<reference evidence="2 3" key="1">
    <citation type="journal article" date="2019" name="Int. J. Syst. Evol. Microbiol.">
        <title>The Global Catalogue of Microorganisms (GCM) 10K type strain sequencing project: providing services to taxonomists for standard genome sequencing and annotation.</title>
        <authorList>
            <consortium name="The Broad Institute Genomics Platform"/>
            <consortium name="The Broad Institute Genome Sequencing Center for Infectious Disease"/>
            <person name="Wu L."/>
            <person name="Ma J."/>
        </authorList>
    </citation>
    <scope>NUCLEOTIDE SEQUENCE [LARGE SCALE GENOMIC DNA]</scope>
    <source>
        <strain evidence="2 3">JCM 4788</strain>
    </source>
</reference>
<accession>A0ABN0Z918</accession>
<evidence type="ECO:0000313" key="3">
    <source>
        <dbReference type="Proteomes" id="UP001500879"/>
    </source>
</evidence>
<organism evidence="2 3">
    <name type="scientific">Streptomyces luteireticuli</name>
    <dbReference type="NCBI Taxonomy" id="173858"/>
    <lineage>
        <taxon>Bacteria</taxon>
        <taxon>Bacillati</taxon>
        <taxon>Actinomycetota</taxon>
        <taxon>Actinomycetes</taxon>
        <taxon>Kitasatosporales</taxon>
        <taxon>Streptomycetaceae</taxon>
        <taxon>Streptomyces</taxon>
    </lineage>
</organism>
<sequence length="94" mass="10341">MELLRARMGVGRHRSRHRSPPRPLGFASLDGEPAERPFSGIHAPAHLRAADPADRSFTEERDRGFAGRVPGPCTTGTFGGAVVPKIPHWCQDFR</sequence>
<dbReference type="Proteomes" id="UP001500879">
    <property type="component" value="Unassembled WGS sequence"/>
</dbReference>
<feature type="compositionally biased region" description="Basic and acidic residues" evidence="1">
    <location>
        <begin position="48"/>
        <end position="65"/>
    </location>
</feature>
<feature type="region of interest" description="Disordered" evidence="1">
    <location>
        <begin position="1"/>
        <end position="70"/>
    </location>
</feature>
<protein>
    <submittedName>
        <fullName evidence="2">Uncharacterized protein</fullName>
    </submittedName>
</protein>
<evidence type="ECO:0000313" key="2">
    <source>
        <dbReference type="EMBL" id="GAA0439579.1"/>
    </source>
</evidence>